<feature type="region of interest" description="Disordered" evidence="1">
    <location>
        <begin position="728"/>
        <end position="769"/>
    </location>
</feature>
<feature type="region of interest" description="Disordered" evidence="1">
    <location>
        <begin position="466"/>
        <end position="497"/>
    </location>
</feature>
<feature type="region of interest" description="Disordered" evidence="1">
    <location>
        <begin position="563"/>
        <end position="693"/>
    </location>
</feature>
<gene>
    <name evidence="2" type="ORF">WJX75_007022</name>
</gene>
<comment type="caution">
    <text evidence="2">The sequence shown here is derived from an EMBL/GenBank/DDBJ whole genome shotgun (WGS) entry which is preliminary data.</text>
</comment>
<feature type="compositionally biased region" description="Acidic residues" evidence="1">
    <location>
        <begin position="1298"/>
        <end position="1321"/>
    </location>
</feature>
<proteinExistence type="predicted"/>
<dbReference type="Proteomes" id="UP001491310">
    <property type="component" value="Unassembled WGS sequence"/>
</dbReference>
<feature type="region of interest" description="Disordered" evidence="1">
    <location>
        <begin position="343"/>
        <end position="362"/>
    </location>
</feature>
<name>A0ABR2Z133_9CHLO</name>
<accession>A0ABR2Z133</accession>
<feature type="compositionally biased region" description="Basic and acidic residues" evidence="1">
    <location>
        <begin position="353"/>
        <end position="362"/>
    </location>
</feature>
<sequence length="1356" mass="142955">MASTQLLKEVSSLQANTLLPALENCLLELDAACNAGREGMCGKGDAWLIACAALLEHSTVLAKASSFLQLEVTQLLQRHLDKRPRLAEALLCAQLQVFLQHPVALQQLLRAVPPNQPSQTLTYRSLCQCLSPGGNAMQWASTACKRQTLQMVRSCASWELQKLVTEPSGTTPGRVKLAGHLPWLLHLLLLTEESANFSIISTSEPVSGVDSEVHGLHGDSGCLASVEPAPGADQAAFRAAATVLAHLRNGPSLCSLLGLPVDPGLDPCTSQDDLAHALSPLGPDAIGGAEESRPVLGLLLSGRSKAASDRASLQGLAVTQQLTEILLQALLQPSPGTAAILAHASSSPAADSAGRKGRDGTVDVSRESVVLDLLGLHMQLAGQHMEEQPGKAGEQTTAHIRTEALLVLLELIRAAMQKQGGESRRARRRSSSSHSMFKDGEGPQRSVTPEAAAHALSLLASAPELADPRGADGCNATPLSRDPGGCQPEAAPREGAPPDVVLRALASALAMYNISLAGPQSGVEYAPSQAAAALAAGLESAATPPDSHRLGDALAAPVSSLLGKRERQERAQSAVPGPSKQPSTSKGGSALDQPAFPSSQQPITDACEQNGAPASEALAPAKKRRIAPEAVVHDRHVQQSGDNRPSHSEWMQSAGFKGLASSEYTGSDRGDGGEPDEEQSGDEEESGDEEASPLLQRGMLADQEKEAWWEHYIAVKLDLVENVLKDDVGPEQGEEGQIRTPIAADDVTTPMPGSRRDRSGAKGTPSGAPAACMPHRRMVVADLAFREPRWQAMHAAVLQLLTAILCRAEEGGGSEQREGIVRLLRAAAPEADVQASVRNACLLIQPSCGMDTYQAAIAGARSAPLEALPIYFAVRLGRYLSGSGDPPESDLAAAYLATLEGLCALAKRDILLSAGPPSTKKAEAAKPRYKQTPPQQLLAKLLLALLDCGDIAIGRMPPGADSTKRLIRLVLAGFGAPDALVLAASALVGLSQGMLDLKRRRPHWASAYDAGWHDAWFNAAETAEPVAAVAAAGQLLRRVAAGFAQAPGAFRVAADVVIMACRAAECWEGLDADEMEGTLATLLQLGAAVQAQCTAATAHLLHLLSSPPGREGADADQQGACDDSMAAAYAPDLAESLLGFCQWLSKTWPGFQSAQVADLERQAMLGCKAGHSMLLDHLAASAVEEADLDCSEAPTLQAQVCEWLGEAYEDMTAHGVASYESKPDQSLLHDSALTDHSMQTDRTEESTGDPKGGSQSNGEATKNRKRVRSSNPFVQAAMAEIATHWGNKPTKKRPEADIVSDDVSGDDVSADEDDDSGDDLDDFVVCKPGRDYRALFAQQFKYSCAEMPRSLFRRPL</sequence>
<protein>
    <submittedName>
        <fullName evidence="2">Uncharacterized protein</fullName>
    </submittedName>
</protein>
<feature type="region of interest" description="Disordered" evidence="1">
    <location>
        <begin position="1282"/>
        <end position="1321"/>
    </location>
</feature>
<evidence type="ECO:0000313" key="2">
    <source>
        <dbReference type="EMBL" id="KAK9917670.1"/>
    </source>
</evidence>
<reference evidence="2 3" key="1">
    <citation type="journal article" date="2024" name="Nat. Commun.">
        <title>Phylogenomics reveals the evolutionary origins of lichenization in chlorophyte algae.</title>
        <authorList>
            <person name="Puginier C."/>
            <person name="Libourel C."/>
            <person name="Otte J."/>
            <person name="Skaloud P."/>
            <person name="Haon M."/>
            <person name="Grisel S."/>
            <person name="Petersen M."/>
            <person name="Berrin J.G."/>
            <person name="Delaux P.M."/>
            <person name="Dal Grande F."/>
            <person name="Keller J."/>
        </authorList>
    </citation>
    <scope>NUCLEOTIDE SEQUENCE [LARGE SCALE GENOMIC DNA]</scope>
    <source>
        <strain evidence="2 3">SAG 216-7</strain>
    </source>
</reference>
<organism evidence="2 3">
    <name type="scientific">Coccomyxa subellipsoidea</name>
    <dbReference type="NCBI Taxonomy" id="248742"/>
    <lineage>
        <taxon>Eukaryota</taxon>
        <taxon>Viridiplantae</taxon>
        <taxon>Chlorophyta</taxon>
        <taxon>core chlorophytes</taxon>
        <taxon>Trebouxiophyceae</taxon>
        <taxon>Trebouxiophyceae incertae sedis</taxon>
        <taxon>Coccomyxaceae</taxon>
        <taxon>Coccomyxa</taxon>
    </lineage>
</organism>
<feature type="compositionally biased region" description="Acidic residues" evidence="1">
    <location>
        <begin position="673"/>
        <end position="691"/>
    </location>
</feature>
<dbReference type="EMBL" id="JALJOT010000002">
    <property type="protein sequence ID" value="KAK9917670.1"/>
    <property type="molecule type" value="Genomic_DNA"/>
</dbReference>
<evidence type="ECO:0000256" key="1">
    <source>
        <dbReference type="SAM" id="MobiDB-lite"/>
    </source>
</evidence>
<keyword evidence="3" id="KW-1185">Reference proteome</keyword>
<evidence type="ECO:0000313" key="3">
    <source>
        <dbReference type="Proteomes" id="UP001491310"/>
    </source>
</evidence>
<feature type="compositionally biased region" description="Low complexity" evidence="1">
    <location>
        <begin position="343"/>
        <end position="352"/>
    </location>
</feature>
<feature type="region of interest" description="Disordered" evidence="1">
    <location>
        <begin position="1232"/>
        <end position="1270"/>
    </location>
</feature>
<feature type="region of interest" description="Disordered" evidence="1">
    <location>
        <begin position="418"/>
        <end position="448"/>
    </location>
</feature>